<protein>
    <recommendedName>
        <fullName evidence="4">Anaphase-promoting complex subunit 13</fullName>
    </recommendedName>
    <alternativeName>
        <fullName evidence="10">Cyclosome subunit 13</fullName>
    </alternativeName>
</protein>
<feature type="region of interest" description="Disordered" evidence="12">
    <location>
        <begin position="1"/>
        <end position="22"/>
    </location>
</feature>
<evidence type="ECO:0000313" key="13">
    <source>
        <dbReference type="Proteomes" id="UP000504623"/>
    </source>
</evidence>
<comment type="pathway">
    <text evidence="2">Protein modification; protein ubiquitination.</text>
</comment>
<name>A0A9B0U920_CHRAS</name>
<dbReference type="AlphaFoldDB" id="A0A9B0U920"/>
<comment type="function">
    <text evidence="11">Component of the anaphase promoting complex/cyclosome (APC/C), a cell cycle-regulated E3 ubiquitin ligase that controls progression through mitosis and the G1 phase of the cell cycle. The APC/C complex acts by mediating ubiquitination and subsequent degradation of target proteins: it mainly mediates the formation of 'Lys-11'-linked polyubiquitin chains and, to a lower extent, the formation of 'Lys-48'- and 'Lys-63'-linked polyubiquitin chains. The APC/C complex catalyzes assembly of branched 'Lys-11'-/'Lys-48'-linked branched ubiquitin chains on target proteins.</text>
</comment>
<gene>
    <name evidence="14" type="primary">LOC102836454</name>
</gene>
<dbReference type="OrthoDB" id="25675at2759"/>
<evidence type="ECO:0000256" key="10">
    <source>
        <dbReference type="ARBA" id="ARBA00031338"/>
    </source>
</evidence>
<dbReference type="Pfam" id="PF05839">
    <property type="entry name" value="Apc13p"/>
    <property type="match status" value="1"/>
</dbReference>
<evidence type="ECO:0000256" key="8">
    <source>
        <dbReference type="ARBA" id="ARBA00023242"/>
    </source>
</evidence>
<accession>A0A9B0U920</accession>
<keyword evidence="5" id="KW-0132">Cell division</keyword>
<evidence type="ECO:0000256" key="9">
    <source>
        <dbReference type="ARBA" id="ARBA00023306"/>
    </source>
</evidence>
<feature type="non-terminal residue" evidence="14">
    <location>
        <position position="1"/>
    </location>
</feature>
<evidence type="ECO:0000256" key="12">
    <source>
        <dbReference type="SAM" id="MobiDB-lite"/>
    </source>
</evidence>
<keyword evidence="9" id="KW-0131">Cell cycle</keyword>
<comment type="similarity">
    <text evidence="3">Belongs to the APC13 family.</text>
</comment>
<evidence type="ECO:0000256" key="2">
    <source>
        <dbReference type="ARBA" id="ARBA00004906"/>
    </source>
</evidence>
<evidence type="ECO:0000256" key="6">
    <source>
        <dbReference type="ARBA" id="ARBA00022776"/>
    </source>
</evidence>
<dbReference type="PANTHER" id="PTHR28672">
    <property type="entry name" value="ANAPHASE-PROMOTING COMPLEX SUBUNIT 13"/>
    <property type="match status" value="1"/>
</dbReference>
<dbReference type="GO" id="GO:0005680">
    <property type="term" value="C:anaphase-promoting complex"/>
    <property type="evidence" value="ECO:0007669"/>
    <property type="project" value="InterPro"/>
</dbReference>
<keyword evidence="6" id="KW-0498">Mitosis</keyword>
<dbReference type="PANTHER" id="PTHR28672:SF1">
    <property type="entry name" value="ANAPHASE-PROMOTING COMPLEX SUBUNIT 13"/>
    <property type="match status" value="1"/>
</dbReference>
<comment type="subcellular location">
    <subcellularLocation>
        <location evidence="1">Nucleus</location>
    </subcellularLocation>
</comment>
<organism evidence="13 14">
    <name type="scientific">Chrysochloris asiatica</name>
    <name type="common">Cape golden mole</name>
    <dbReference type="NCBI Taxonomy" id="185453"/>
    <lineage>
        <taxon>Eukaryota</taxon>
        <taxon>Metazoa</taxon>
        <taxon>Chordata</taxon>
        <taxon>Craniata</taxon>
        <taxon>Vertebrata</taxon>
        <taxon>Euteleostomi</taxon>
        <taxon>Mammalia</taxon>
        <taxon>Eutheria</taxon>
        <taxon>Afrotheria</taxon>
        <taxon>Chrysochloridae</taxon>
        <taxon>Chrysochlorinae</taxon>
        <taxon>Chrysochloris</taxon>
    </lineage>
</organism>
<dbReference type="GO" id="GO:0051301">
    <property type="term" value="P:cell division"/>
    <property type="evidence" value="ECO:0007669"/>
    <property type="project" value="UniProtKB-KW"/>
</dbReference>
<dbReference type="InterPro" id="IPR008401">
    <property type="entry name" value="Apc13"/>
</dbReference>
<dbReference type="RefSeq" id="XP_006878122.1">
    <property type="nucleotide sequence ID" value="XM_006878060.1"/>
</dbReference>
<dbReference type="GO" id="GO:0070979">
    <property type="term" value="P:protein K11-linked ubiquitination"/>
    <property type="evidence" value="ECO:0007669"/>
    <property type="project" value="TreeGrafter"/>
</dbReference>
<evidence type="ECO:0000256" key="4">
    <source>
        <dbReference type="ARBA" id="ARBA00013935"/>
    </source>
</evidence>
<evidence type="ECO:0000256" key="7">
    <source>
        <dbReference type="ARBA" id="ARBA00022786"/>
    </source>
</evidence>
<evidence type="ECO:0000256" key="5">
    <source>
        <dbReference type="ARBA" id="ARBA00022618"/>
    </source>
</evidence>
<sequence length="41" mass="4652">NELPEPEQDNGGTTESVKEQEMKWTDLALQYLHENVPPIGN</sequence>
<keyword evidence="13" id="KW-1185">Reference proteome</keyword>
<evidence type="ECO:0000256" key="3">
    <source>
        <dbReference type="ARBA" id="ARBA00006940"/>
    </source>
</evidence>
<dbReference type="Proteomes" id="UP000504623">
    <property type="component" value="Unplaced"/>
</dbReference>
<reference evidence="14" key="1">
    <citation type="submission" date="2025-08" db="UniProtKB">
        <authorList>
            <consortium name="RefSeq"/>
        </authorList>
    </citation>
    <scope>IDENTIFICATION</scope>
    <source>
        <tissue evidence="14">Spleen</tissue>
    </source>
</reference>
<evidence type="ECO:0000256" key="11">
    <source>
        <dbReference type="ARBA" id="ARBA00045696"/>
    </source>
</evidence>
<keyword evidence="8" id="KW-0539">Nucleus</keyword>
<dbReference type="GeneID" id="102836454"/>
<evidence type="ECO:0000313" key="14">
    <source>
        <dbReference type="RefSeq" id="XP_006878122.1"/>
    </source>
</evidence>
<proteinExistence type="inferred from homology"/>
<evidence type="ECO:0000256" key="1">
    <source>
        <dbReference type="ARBA" id="ARBA00004123"/>
    </source>
</evidence>
<keyword evidence="7" id="KW-0833">Ubl conjugation pathway</keyword>